<evidence type="ECO:0000256" key="2">
    <source>
        <dbReference type="SAM" id="Phobius"/>
    </source>
</evidence>
<proteinExistence type="predicted"/>
<keyword evidence="2" id="KW-0472">Membrane</keyword>
<evidence type="ECO:0000313" key="4">
    <source>
        <dbReference type="Proteomes" id="UP000595894"/>
    </source>
</evidence>
<organism evidence="3 4">
    <name type="scientific">Sphingomonas aliaeris</name>
    <dbReference type="NCBI Taxonomy" id="2759526"/>
    <lineage>
        <taxon>Bacteria</taxon>
        <taxon>Pseudomonadati</taxon>
        <taxon>Pseudomonadota</taxon>
        <taxon>Alphaproteobacteria</taxon>
        <taxon>Sphingomonadales</taxon>
        <taxon>Sphingomonadaceae</taxon>
        <taxon>Sphingomonas</taxon>
    </lineage>
</organism>
<keyword evidence="1" id="KW-0175">Coiled coil</keyword>
<reference evidence="4" key="1">
    <citation type="submission" date="2020-09" db="EMBL/GenBank/DDBJ databases">
        <title>Sphingomonas sp., a new species isolated from pork steak.</title>
        <authorList>
            <person name="Heidler von Heilborn D."/>
        </authorList>
    </citation>
    <scope>NUCLEOTIDE SEQUENCE [LARGE SCALE GENOMIC DNA]</scope>
</reference>
<protein>
    <submittedName>
        <fullName evidence="3">Uncharacterized protein</fullName>
    </submittedName>
</protein>
<gene>
    <name evidence="3" type="ORF">H5J25_05450</name>
</gene>
<dbReference type="EMBL" id="CP061035">
    <property type="protein sequence ID" value="QQV78160.1"/>
    <property type="molecule type" value="Genomic_DNA"/>
</dbReference>
<dbReference type="Proteomes" id="UP000595894">
    <property type="component" value="Chromosome"/>
</dbReference>
<dbReference type="RefSeq" id="WP_202095091.1">
    <property type="nucleotide sequence ID" value="NZ_CP061035.1"/>
</dbReference>
<name>A0A974S5J9_9SPHN</name>
<feature type="coiled-coil region" evidence="1">
    <location>
        <begin position="38"/>
        <end position="76"/>
    </location>
</feature>
<dbReference type="AlphaFoldDB" id="A0A974S5J9"/>
<keyword evidence="2" id="KW-1133">Transmembrane helix</keyword>
<evidence type="ECO:0000313" key="3">
    <source>
        <dbReference type="EMBL" id="QQV78160.1"/>
    </source>
</evidence>
<dbReference type="KEGG" id="sari:H5J25_05450"/>
<sequence>MMLFTTLPQLIALIVLFAAGLFLGLGLHPGGRKWKTRYKEESDNYAAFRREADATQRNSNQRIKDLETELATAREQAANRPDGRRADPTTYVTTAAPVAAASAAASARATTDLDSRDLTRIRGIDVPLARRLNDLGVTRYEDVESFNDEDEMALEERLGLPAGYIKRERWQEQAHLLRTGRDGEHSERFVNR</sequence>
<accession>A0A974S5J9</accession>
<feature type="transmembrane region" description="Helical" evidence="2">
    <location>
        <begin position="6"/>
        <end position="27"/>
    </location>
</feature>
<keyword evidence="2" id="KW-0812">Transmembrane</keyword>
<evidence type="ECO:0000256" key="1">
    <source>
        <dbReference type="SAM" id="Coils"/>
    </source>
</evidence>
<keyword evidence="4" id="KW-1185">Reference proteome</keyword>